<keyword evidence="3" id="KW-1185">Reference proteome</keyword>
<organism evidence="2 3">
    <name type="scientific">Meganyctiphanes norvegica</name>
    <name type="common">Northern krill</name>
    <name type="synonym">Thysanopoda norvegica</name>
    <dbReference type="NCBI Taxonomy" id="48144"/>
    <lineage>
        <taxon>Eukaryota</taxon>
        <taxon>Metazoa</taxon>
        <taxon>Ecdysozoa</taxon>
        <taxon>Arthropoda</taxon>
        <taxon>Crustacea</taxon>
        <taxon>Multicrustacea</taxon>
        <taxon>Malacostraca</taxon>
        <taxon>Eumalacostraca</taxon>
        <taxon>Eucarida</taxon>
        <taxon>Euphausiacea</taxon>
        <taxon>Euphausiidae</taxon>
        <taxon>Meganyctiphanes</taxon>
    </lineage>
</organism>
<dbReference type="AlphaFoldDB" id="A0AAV2SQ85"/>
<dbReference type="Gene3D" id="1.20.58.2190">
    <property type="match status" value="1"/>
</dbReference>
<gene>
    <name evidence="2" type="ORF">MNOR_LOCUS40157</name>
</gene>
<feature type="non-terminal residue" evidence="2">
    <location>
        <position position="149"/>
    </location>
</feature>
<evidence type="ECO:0000259" key="1">
    <source>
        <dbReference type="Pfam" id="PF09409"/>
    </source>
</evidence>
<protein>
    <recommendedName>
        <fullName evidence="1">PUB domain-containing protein</fullName>
    </recommendedName>
</protein>
<feature type="domain" description="PUB" evidence="1">
    <location>
        <begin position="68"/>
        <end position="123"/>
    </location>
</feature>
<dbReference type="InterPro" id="IPR018997">
    <property type="entry name" value="PUB_domain"/>
</dbReference>
<proteinExistence type="predicted"/>
<dbReference type="CDD" id="cd09212">
    <property type="entry name" value="PUB"/>
    <property type="match status" value="1"/>
</dbReference>
<dbReference type="Pfam" id="PF09409">
    <property type="entry name" value="PUB"/>
    <property type="match status" value="1"/>
</dbReference>
<reference evidence="2 3" key="1">
    <citation type="submission" date="2024-05" db="EMBL/GenBank/DDBJ databases">
        <authorList>
            <person name="Wallberg A."/>
        </authorList>
    </citation>
    <scope>NUCLEOTIDE SEQUENCE [LARGE SCALE GENOMIC DNA]</scope>
</reference>
<sequence length="149" mass="16766">VVSIRKSTTSGELRAELVAHQPLEEELSLGRLAQQLEKKIASKKSEGYVLKDGLGSAMLVIDKLPAKERYQCLQTCITIFKNIQHNSDNIKFRTLKLSNERFCSEVWNHEGGKALLEAAGWHFSGDIVQLDASVDVSEALNFIQDNRYF</sequence>
<accession>A0AAV2SQ85</accession>
<dbReference type="Proteomes" id="UP001497623">
    <property type="component" value="Unassembled WGS sequence"/>
</dbReference>
<dbReference type="InterPro" id="IPR036339">
    <property type="entry name" value="PUB-like_dom_sf"/>
</dbReference>
<evidence type="ECO:0000313" key="2">
    <source>
        <dbReference type="EMBL" id="CAL4236014.1"/>
    </source>
</evidence>
<comment type="caution">
    <text evidence="2">The sequence shown here is derived from an EMBL/GenBank/DDBJ whole genome shotgun (WGS) entry which is preliminary data.</text>
</comment>
<feature type="non-terminal residue" evidence="2">
    <location>
        <position position="1"/>
    </location>
</feature>
<dbReference type="EMBL" id="CAXKWB010116637">
    <property type="protein sequence ID" value="CAL4236014.1"/>
    <property type="molecule type" value="Genomic_DNA"/>
</dbReference>
<name>A0AAV2SQ85_MEGNR</name>
<evidence type="ECO:0000313" key="3">
    <source>
        <dbReference type="Proteomes" id="UP001497623"/>
    </source>
</evidence>
<dbReference type="SUPFAM" id="SSF143503">
    <property type="entry name" value="PUG domain-like"/>
    <property type="match status" value="1"/>
</dbReference>